<gene>
    <name evidence="4" type="ORF">AB5J55_41520</name>
</gene>
<dbReference type="EMBL" id="CP163432">
    <property type="protein sequence ID" value="XDQ15661.1"/>
    <property type="molecule type" value="Genomic_DNA"/>
</dbReference>
<dbReference type="RefSeq" id="WP_369275590.1">
    <property type="nucleotide sequence ID" value="NZ_CP163432.1"/>
</dbReference>
<dbReference type="SUPFAM" id="SSF51735">
    <property type="entry name" value="NAD(P)-binding Rossmann-fold domains"/>
    <property type="match status" value="1"/>
</dbReference>
<dbReference type="Gene3D" id="3.40.50.720">
    <property type="entry name" value="NAD(P)-binding Rossmann-like Domain"/>
    <property type="match status" value="2"/>
</dbReference>
<keyword evidence="1" id="KW-0560">Oxidoreductase</keyword>
<dbReference type="GO" id="GO:0047126">
    <property type="term" value="F:N5-(carboxyethyl)ornithine synthase activity"/>
    <property type="evidence" value="ECO:0007669"/>
    <property type="project" value="InterPro"/>
</dbReference>
<dbReference type="PANTHER" id="PTHR42795:SF1">
    <property type="entry name" value="ALANINE DEHYDROGENASE"/>
    <property type="match status" value="1"/>
</dbReference>
<dbReference type="AlphaFoldDB" id="A0AB39NB70"/>
<evidence type="ECO:0000313" key="4">
    <source>
        <dbReference type="EMBL" id="XDQ15661.1"/>
    </source>
</evidence>
<evidence type="ECO:0000259" key="2">
    <source>
        <dbReference type="SMART" id="SM01002"/>
    </source>
</evidence>
<dbReference type="CDD" id="cd12181">
    <property type="entry name" value="ceo_syn"/>
    <property type="match status" value="1"/>
</dbReference>
<proteinExistence type="predicted"/>
<dbReference type="InterPro" id="IPR007698">
    <property type="entry name" value="AlaDH/PNT_NAD(H)-bd"/>
</dbReference>
<dbReference type="Pfam" id="PF05222">
    <property type="entry name" value="AlaDh_PNT_N"/>
    <property type="match status" value="1"/>
</dbReference>
<evidence type="ECO:0000259" key="3">
    <source>
        <dbReference type="SMART" id="SM01003"/>
    </source>
</evidence>
<dbReference type="InterPro" id="IPR046951">
    <property type="entry name" value="CEOS"/>
</dbReference>
<dbReference type="Pfam" id="PF01262">
    <property type="entry name" value="AlaDh_PNT_C"/>
    <property type="match status" value="1"/>
</dbReference>
<dbReference type="PANTHER" id="PTHR42795">
    <property type="entry name" value="ALANINE DEHYDROGENASE"/>
    <property type="match status" value="1"/>
</dbReference>
<name>A0AB39NB70_9ACTN</name>
<feature type="domain" description="Alanine dehydrogenase/pyridine nucleotide transhydrogenase N-terminal" evidence="3">
    <location>
        <begin position="7"/>
        <end position="144"/>
    </location>
</feature>
<feature type="domain" description="Alanine dehydrogenase/pyridine nucleotide transhydrogenase NAD(H)-binding" evidence="2">
    <location>
        <begin position="147"/>
        <end position="313"/>
    </location>
</feature>
<dbReference type="SMART" id="SM01002">
    <property type="entry name" value="AlaDh_PNT_C"/>
    <property type="match status" value="1"/>
</dbReference>
<dbReference type="InterPro" id="IPR036291">
    <property type="entry name" value="NAD(P)-bd_dom_sf"/>
</dbReference>
<dbReference type="SUPFAM" id="SSF52283">
    <property type="entry name" value="Formate/glycerate dehydrogenase catalytic domain-like"/>
    <property type="match status" value="1"/>
</dbReference>
<protein>
    <submittedName>
        <fullName evidence="4">N(5)-(Carboxyethyl)ornithine synthase</fullName>
    </submittedName>
</protein>
<dbReference type="SMART" id="SM01003">
    <property type="entry name" value="AlaDh_PNT_N"/>
    <property type="match status" value="1"/>
</dbReference>
<evidence type="ECO:0000256" key="1">
    <source>
        <dbReference type="ARBA" id="ARBA00023002"/>
    </source>
</evidence>
<accession>A0AB39NB70</accession>
<dbReference type="GO" id="GO:0000286">
    <property type="term" value="F:alanine dehydrogenase activity"/>
    <property type="evidence" value="ECO:0007669"/>
    <property type="project" value="TreeGrafter"/>
</dbReference>
<reference evidence="4" key="1">
    <citation type="submission" date="2024-07" db="EMBL/GenBank/DDBJ databases">
        <authorList>
            <person name="Yu S.T."/>
        </authorList>
    </citation>
    <scope>NUCLEOTIDE SEQUENCE</scope>
    <source>
        <strain evidence="4">R11</strain>
    </source>
</reference>
<dbReference type="InterPro" id="IPR007886">
    <property type="entry name" value="AlaDH/PNT_N"/>
</dbReference>
<dbReference type="GO" id="GO:0005886">
    <property type="term" value="C:plasma membrane"/>
    <property type="evidence" value="ECO:0007669"/>
    <property type="project" value="TreeGrafter"/>
</dbReference>
<sequence length="392" mass="43574">MQQLKLGIMSQTRKENEHRLPVHPAHFDRIDAGLRKRIYLQENYGEHFGVPDSQLAPLVAGFRTREELIADCDVILLAKPLHQDLAELREGQVLWGWPHCVQDERVTQAAIDRRLTLIAFEAMNHWTRSGAFNLHVFHKNNELAGYCSVLHAMQLTGVTGDYGRRQRAVVIGFGATARGAVTALGALGVHDVDVLTARGVTAVSSPIHSARIVHFDHDKADDTLAPRRSVALTEDGPLPLAEFLAGHDIIVNCVLQDTDAPLMFLIDEDLPKLAPGTLVIDVSCDEGMGFDWARPTTFTDPMFTVGDRVRYYGVDHSPSYLWNSATWENSEALLPYLDAVLQGPDGWDADDTIRHAIEIRQGVVQNPKVLAFQHRTAEYPHAHERTGSASRP</sequence>
<organism evidence="4">
    <name type="scientific">Streptomyces sp. R11</name>
    <dbReference type="NCBI Taxonomy" id="3238625"/>
    <lineage>
        <taxon>Bacteria</taxon>
        <taxon>Bacillati</taxon>
        <taxon>Actinomycetota</taxon>
        <taxon>Actinomycetes</taxon>
        <taxon>Kitasatosporales</taxon>
        <taxon>Streptomycetaceae</taxon>
        <taxon>Streptomyces</taxon>
    </lineage>
</organism>
<dbReference type="GO" id="GO:0006524">
    <property type="term" value="P:alanine catabolic process"/>
    <property type="evidence" value="ECO:0007669"/>
    <property type="project" value="TreeGrafter"/>
</dbReference>